<reference evidence="2" key="2">
    <citation type="submission" date="2020-06" db="EMBL/GenBank/DDBJ databases">
        <title>Helianthus annuus Genome sequencing and assembly Release 2.</title>
        <authorList>
            <person name="Gouzy J."/>
            <person name="Langlade N."/>
            <person name="Munos S."/>
        </authorList>
    </citation>
    <scope>NUCLEOTIDE SEQUENCE</scope>
    <source>
        <tissue evidence="2">Leaves</tissue>
    </source>
</reference>
<protein>
    <submittedName>
        <fullName evidence="2">Uncharacterized protein</fullName>
    </submittedName>
</protein>
<feature type="region of interest" description="Disordered" evidence="1">
    <location>
        <begin position="46"/>
        <end position="65"/>
    </location>
</feature>
<comment type="caution">
    <text evidence="2">The sequence shown here is derived from an EMBL/GenBank/DDBJ whole genome shotgun (WGS) entry which is preliminary data.</text>
</comment>
<dbReference type="EMBL" id="MNCJ02000324">
    <property type="protein sequence ID" value="KAF5788671.1"/>
    <property type="molecule type" value="Genomic_DNA"/>
</dbReference>
<proteinExistence type="predicted"/>
<name>A0A9K3I2L2_HELAN</name>
<evidence type="ECO:0000256" key="1">
    <source>
        <dbReference type="SAM" id="MobiDB-lite"/>
    </source>
</evidence>
<organism evidence="2 3">
    <name type="scientific">Helianthus annuus</name>
    <name type="common">Common sunflower</name>
    <dbReference type="NCBI Taxonomy" id="4232"/>
    <lineage>
        <taxon>Eukaryota</taxon>
        <taxon>Viridiplantae</taxon>
        <taxon>Streptophyta</taxon>
        <taxon>Embryophyta</taxon>
        <taxon>Tracheophyta</taxon>
        <taxon>Spermatophyta</taxon>
        <taxon>Magnoliopsida</taxon>
        <taxon>eudicotyledons</taxon>
        <taxon>Gunneridae</taxon>
        <taxon>Pentapetalae</taxon>
        <taxon>asterids</taxon>
        <taxon>campanulids</taxon>
        <taxon>Asterales</taxon>
        <taxon>Asteraceae</taxon>
        <taxon>Asteroideae</taxon>
        <taxon>Heliantheae alliance</taxon>
        <taxon>Heliantheae</taxon>
        <taxon>Helianthus</taxon>
    </lineage>
</organism>
<evidence type="ECO:0000313" key="2">
    <source>
        <dbReference type="EMBL" id="KAF5788671.1"/>
    </source>
</evidence>
<dbReference type="AlphaFoldDB" id="A0A9K3I2L2"/>
<gene>
    <name evidence="2" type="ORF">HanXRQr2_Chr09g0361851</name>
</gene>
<evidence type="ECO:0000313" key="3">
    <source>
        <dbReference type="Proteomes" id="UP000215914"/>
    </source>
</evidence>
<keyword evidence="3" id="KW-1185">Reference proteome</keyword>
<accession>A0A9K3I2L2</accession>
<dbReference type="Proteomes" id="UP000215914">
    <property type="component" value="Unassembled WGS sequence"/>
</dbReference>
<sequence length="121" mass="14289">MKKSVEEMVNNLKKVAEEVKTTVVEVQAVKEIKSEEVEVNEEVKKAVTEEQQSKEEVKKEDKEKKNENLCYTPAAYNMQPRRKRRGVLWTELIVIQPWKLKLHFIYQTEVLHCLKQETESS</sequence>
<reference evidence="2" key="1">
    <citation type="journal article" date="2017" name="Nature">
        <title>The sunflower genome provides insights into oil metabolism, flowering and Asterid evolution.</title>
        <authorList>
            <person name="Badouin H."/>
            <person name="Gouzy J."/>
            <person name="Grassa C.J."/>
            <person name="Murat F."/>
            <person name="Staton S.E."/>
            <person name="Cottret L."/>
            <person name="Lelandais-Briere C."/>
            <person name="Owens G.L."/>
            <person name="Carrere S."/>
            <person name="Mayjonade B."/>
            <person name="Legrand L."/>
            <person name="Gill N."/>
            <person name="Kane N.C."/>
            <person name="Bowers J.E."/>
            <person name="Hubner S."/>
            <person name="Bellec A."/>
            <person name="Berard A."/>
            <person name="Berges H."/>
            <person name="Blanchet N."/>
            <person name="Boniface M.C."/>
            <person name="Brunel D."/>
            <person name="Catrice O."/>
            <person name="Chaidir N."/>
            <person name="Claudel C."/>
            <person name="Donnadieu C."/>
            <person name="Faraut T."/>
            <person name="Fievet G."/>
            <person name="Helmstetter N."/>
            <person name="King M."/>
            <person name="Knapp S.J."/>
            <person name="Lai Z."/>
            <person name="Le Paslier M.C."/>
            <person name="Lippi Y."/>
            <person name="Lorenzon L."/>
            <person name="Mandel J.R."/>
            <person name="Marage G."/>
            <person name="Marchand G."/>
            <person name="Marquand E."/>
            <person name="Bret-Mestries E."/>
            <person name="Morien E."/>
            <person name="Nambeesan S."/>
            <person name="Nguyen T."/>
            <person name="Pegot-Espagnet P."/>
            <person name="Pouilly N."/>
            <person name="Raftis F."/>
            <person name="Sallet E."/>
            <person name="Schiex T."/>
            <person name="Thomas J."/>
            <person name="Vandecasteele C."/>
            <person name="Vares D."/>
            <person name="Vear F."/>
            <person name="Vautrin S."/>
            <person name="Crespi M."/>
            <person name="Mangin B."/>
            <person name="Burke J.M."/>
            <person name="Salse J."/>
            <person name="Munos S."/>
            <person name="Vincourt P."/>
            <person name="Rieseberg L.H."/>
            <person name="Langlade N.B."/>
        </authorList>
    </citation>
    <scope>NUCLEOTIDE SEQUENCE</scope>
    <source>
        <tissue evidence="2">Leaves</tissue>
    </source>
</reference>
<dbReference type="Gramene" id="mRNA:HanXRQr2_Chr09g0361851">
    <property type="protein sequence ID" value="CDS:HanXRQr2_Chr09g0361851.1"/>
    <property type="gene ID" value="HanXRQr2_Chr09g0361851"/>
</dbReference>